<dbReference type="PANTHER" id="PTHR43569">
    <property type="entry name" value="AMIDOHYDROLASE"/>
    <property type="match status" value="1"/>
</dbReference>
<protein>
    <recommendedName>
        <fullName evidence="2">Amidohydrolase-related domain-containing protein</fullName>
    </recommendedName>
</protein>
<comment type="caution">
    <text evidence="3">The sequence shown here is derived from an EMBL/GenBank/DDBJ whole genome shotgun (WGS) entry which is preliminary data.</text>
</comment>
<dbReference type="EMBL" id="PYAG01000020">
    <property type="protein sequence ID" value="RAO31452.1"/>
    <property type="molecule type" value="Genomic_DNA"/>
</dbReference>
<dbReference type="InterPro" id="IPR006680">
    <property type="entry name" value="Amidohydro-rel"/>
</dbReference>
<evidence type="ECO:0000259" key="2">
    <source>
        <dbReference type="Pfam" id="PF04909"/>
    </source>
</evidence>
<evidence type="ECO:0000313" key="4">
    <source>
        <dbReference type="Proteomes" id="UP000249419"/>
    </source>
</evidence>
<evidence type="ECO:0000256" key="1">
    <source>
        <dbReference type="ARBA" id="ARBA00038310"/>
    </source>
</evidence>
<dbReference type="PANTHER" id="PTHR43569:SF2">
    <property type="entry name" value="AMIDOHYDROLASE-RELATED DOMAIN-CONTAINING PROTEIN"/>
    <property type="match status" value="1"/>
</dbReference>
<dbReference type="Pfam" id="PF04909">
    <property type="entry name" value="Amidohydro_2"/>
    <property type="match status" value="1"/>
</dbReference>
<feature type="domain" description="Amidohydrolase-related" evidence="2">
    <location>
        <begin position="4"/>
        <end position="282"/>
    </location>
</feature>
<dbReference type="Proteomes" id="UP000249419">
    <property type="component" value="Unassembled WGS sequence"/>
</dbReference>
<dbReference type="InterPro" id="IPR052350">
    <property type="entry name" value="Metallo-dep_Lactonases"/>
</dbReference>
<accession>A0A328NMB0</accession>
<sequence length="284" mass="31060">MLTVDAHHHLWGNPPACARLDDDRMRSVRRPFTVAQWQAQLRAAEVDRSILVESGRCDEAESEDLLRWATEAPQIAGVVLWADLTGPGLEARIARNLRRSGGDRVVGVRAQIQAEPDPDHLDRPDVRHGLRVVAAAGLAFDLLVRVDQLPAAARAAAALPHVRFVLDHLGKPEIRTGATGLARWRGPFAALAEQPNVTAKMSGLVTEADWASWRADDLRPFVREALDRFGPDRLMFGSDWPLCLLAGSYGRVRAALHQVLPALSEAASHAIFGGTAARIYRLAV</sequence>
<proteinExistence type="inferred from homology"/>
<gene>
    <name evidence="3" type="ORF">PSN13_04015</name>
</gene>
<evidence type="ECO:0000313" key="3">
    <source>
        <dbReference type="EMBL" id="RAO31452.1"/>
    </source>
</evidence>
<reference evidence="3 4" key="1">
    <citation type="submission" date="2018-03" db="EMBL/GenBank/DDBJ databases">
        <title>Defining the species Micromonospora saelicesensis and Micromonospora noduli under the framework of genomics.</title>
        <authorList>
            <person name="Riesco R."/>
            <person name="Trujillo M.E."/>
        </authorList>
    </citation>
    <scope>NUCLEOTIDE SEQUENCE [LARGE SCALE GENOMIC DNA]</scope>
    <source>
        <strain evidence="3 4">PSN13</strain>
    </source>
</reference>
<comment type="similarity">
    <text evidence="1">Belongs to the metallo-dependent hydrolases superfamily.</text>
</comment>
<dbReference type="RefSeq" id="WP_258400528.1">
    <property type="nucleotide sequence ID" value="NZ_CP192017.1"/>
</dbReference>
<name>A0A328NMB0_9ACTN</name>
<dbReference type="AlphaFoldDB" id="A0A328NMB0"/>
<dbReference type="SUPFAM" id="SSF51556">
    <property type="entry name" value="Metallo-dependent hydrolases"/>
    <property type="match status" value="1"/>
</dbReference>
<organism evidence="3 4">
    <name type="scientific">Micromonospora saelicesensis</name>
    <dbReference type="NCBI Taxonomy" id="285676"/>
    <lineage>
        <taxon>Bacteria</taxon>
        <taxon>Bacillati</taxon>
        <taxon>Actinomycetota</taxon>
        <taxon>Actinomycetes</taxon>
        <taxon>Micromonosporales</taxon>
        <taxon>Micromonosporaceae</taxon>
        <taxon>Micromonospora</taxon>
    </lineage>
</organism>
<dbReference type="InterPro" id="IPR032466">
    <property type="entry name" value="Metal_Hydrolase"/>
</dbReference>
<dbReference type="GO" id="GO:0016787">
    <property type="term" value="F:hydrolase activity"/>
    <property type="evidence" value="ECO:0007669"/>
    <property type="project" value="InterPro"/>
</dbReference>
<dbReference type="Gene3D" id="3.20.20.140">
    <property type="entry name" value="Metal-dependent hydrolases"/>
    <property type="match status" value="1"/>
</dbReference>